<evidence type="ECO:0000256" key="2">
    <source>
        <dbReference type="ARBA" id="ARBA00012865"/>
    </source>
</evidence>
<name>A0ABV0FZU5_9BURK</name>
<dbReference type="InterPro" id="IPR050789">
    <property type="entry name" value="Diverse_Enzym_Activities"/>
</dbReference>
<dbReference type="Proteomes" id="UP001495147">
    <property type="component" value="Unassembled WGS sequence"/>
</dbReference>
<accession>A0ABV0FZU5</accession>
<dbReference type="Pfam" id="PF00144">
    <property type="entry name" value="Beta-lactamase"/>
    <property type="match status" value="1"/>
</dbReference>
<dbReference type="SUPFAM" id="SSF56601">
    <property type="entry name" value="beta-lactamase/transpeptidase-like"/>
    <property type="match status" value="1"/>
</dbReference>
<dbReference type="InterPro" id="IPR001586">
    <property type="entry name" value="Beta-lactam_class-C_AS"/>
</dbReference>
<evidence type="ECO:0000256" key="3">
    <source>
        <dbReference type="ARBA" id="ARBA00022801"/>
    </source>
</evidence>
<keyword evidence="4 5" id="KW-0046">Antibiotic resistance</keyword>
<comment type="caution">
    <text evidence="8">The sequence shown here is derived from an EMBL/GenBank/DDBJ whole genome shotgun (WGS) entry which is preliminary data.</text>
</comment>
<protein>
    <recommendedName>
        <fullName evidence="2 5">Beta-lactamase</fullName>
        <ecNumber evidence="2 5">3.5.2.6</ecNumber>
    </recommendedName>
</protein>
<evidence type="ECO:0000256" key="6">
    <source>
        <dbReference type="SAM" id="SignalP"/>
    </source>
</evidence>
<dbReference type="Gene3D" id="3.40.710.10">
    <property type="entry name" value="DD-peptidase/beta-lactamase superfamily"/>
    <property type="match status" value="1"/>
</dbReference>
<feature type="signal peptide" evidence="6">
    <location>
        <begin position="1"/>
        <end position="33"/>
    </location>
</feature>
<reference evidence="8 9" key="1">
    <citation type="submission" date="2024-05" db="EMBL/GenBank/DDBJ databases">
        <title>Roseateles sp. DJS-2-20 16S ribosomal RNA gene Genome sequencing and assembly.</title>
        <authorList>
            <person name="Woo H."/>
        </authorList>
    </citation>
    <scope>NUCLEOTIDE SEQUENCE [LARGE SCALE GENOMIC DNA]</scope>
    <source>
        <strain evidence="8 9">DJS-2-20</strain>
    </source>
</reference>
<organism evidence="8 9">
    <name type="scientific">Roseateles paludis</name>
    <dbReference type="NCBI Taxonomy" id="3145238"/>
    <lineage>
        <taxon>Bacteria</taxon>
        <taxon>Pseudomonadati</taxon>
        <taxon>Pseudomonadota</taxon>
        <taxon>Betaproteobacteria</taxon>
        <taxon>Burkholderiales</taxon>
        <taxon>Sphaerotilaceae</taxon>
        <taxon>Roseateles</taxon>
    </lineage>
</organism>
<keyword evidence="3 5" id="KW-0378">Hydrolase</keyword>
<keyword evidence="9" id="KW-1185">Reference proteome</keyword>
<comment type="catalytic activity">
    <reaction evidence="5">
        <text>a beta-lactam + H2O = a substituted beta-amino acid</text>
        <dbReference type="Rhea" id="RHEA:20401"/>
        <dbReference type="ChEBI" id="CHEBI:15377"/>
        <dbReference type="ChEBI" id="CHEBI:35627"/>
        <dbReference type="ChEBI" id="CHEBI:140347"/>
        <dbReference type="EC" id="3.5.2.6"/>
    </reaction>
</comment>
<keyword evidence="6" id="KW-0732">Signal</keyword>
<dbReference type="PANTHER" id="PTHR43283">
    <property type="entry name" value="BETA-LACTAMASE-RELATED"/>
    <property type="match status" value="1"/>
</dbReference>
<dbReference type="GO" id="GO:0016787">
    <property type="term" value="F:hydrolase activity"/>
    <property type="evidence" value="ECO:0007669"/>
    <property type="project" value="UniProtKB-KW"/>
</dbReference>
<dbReference type="PANTHER" id="PTHR43283:SF11">
    <property type="entry name" value="BETA-LACTAMASE-RELATED DOMAIN-CONTAINING PROTEIN"/>
    <property type="match status" value="1"/>
</dbReference>
<sequence>MAITTPDRTSPLSLPLLLPVLALLLSWPLQSDAATAPQDPAIERTLKARFDGDRTGTCVQAAIVEPQGLRRADFCARTTDAPKPQAAFEIGSVSKTFTALLVADLIERGRWSLDDPIAKHLPAGTQVPRQGDRQITVRDLVTHSSGLPAAPPSLQRGRQQDPYAHLTEAQLLADLASSPLQSPIGSRPVYSNFGMMVLSMAVARAEESGLEAALRERVFKPLGLKHAGLNPAGQTPGHLSTGEPTPPWTITPNLAGIGMLRMPLDDLAAYARALLAPSGPLAPALRRVQQPVAHGFAMNWLLSAHNGETLIGHEGGTGGFSSLVLLRPAKQQAVVILADTALADLGSLGDLGLALLGLQPQPQAPRRAQPLPASLRDALSGDYDFMGQTLTLRPRAEGLELQVTGQPAFALGYDSRGDLYPLQAISALLAPQREPDGRVLRFAWRQGGGSVEVLRRGATLPKPSAQNPAWRDWAGTYPLVPGFELKVYERDGQLVVQGSGQPAVPVEVTGPDRVEVKALGLVIQFERDAQRAVSGLVLQQGGQTLKGPRQ</sequence>
<evidence type="ECO:0000256" key="1">
    <source>
        <dbReference type="ARBA" id="ARBA00007840"/>
    </source>
</evidence>
<evidence type="ECO:0000313" key="9">
    <source>
        <dbReference type="Proteomes" id="UP001495147"/>
    </source>
</evidence>
<dbReference type="RefSeq" id="WP_347703685.1">
    <property type="nucleotide sequence ID" value="NZ_JBDPZD010000001.1"/>
</dbReference>
<comment type="similarity">
    <text evidence="1 5">Belongs to the class-C beta-lactamase family.</text>
</comment>
<dbReference type="InterPro" id="IPR001466">
    <property type="entry name" value="Beta-lactam-related"/>
</dbReference>
<dbReference type="PROSITE" id="PS00336">
    <property type="entry name" value="BETA_LACTAMASE_C"/>
    <property type="match status" value="1"/>
</dbReference>
<dbReference type="InterPro" id="IPR012338">
    <property type="entry name" value="Beta-lactam/transpept-like"/>
</dbReference>
<feature type="chain" id="PRO_5047457548" description="Beta-lactamase" evidence="6">
    <location>
        <begin position="34"/>
        <end position="550"/>
    </location>
</feature>
<feature type="domain" description="Beta-lactamase-related" evidence="7">
    <location>
        <begin position="79"/>
        <end position="340"/>
    </location>
</feature>
<evidence type="ECO:0000313" key="8">
    <source>
        <dbReference type="EMBL" id="MEO3690868.1"/>
    </source>
</evidence>
<gene>
    <name evidence="8" type="ORF">ABDJ85_05255</name>
</gene>
<evidence type="ECO:0000259" key="7">
    <source>
        <dbReference type="Pfam" id="PF00144"/>
    </source>
</evidence>
<evidence type="ECO:0000256" key="4">
    <source>
        <dbReference type="ARBA" id="ARBA00023251"/>
    </source>
</evidence>
<evidence type="ECO:0000256" key="5">
    <source>
        <dbReference type="RuleBase" id="RU361140"/>
    </source>
</evidence>
<dbReference type="EMBL" id="JBDPZD010000001">
    <property type="protein sequence ID" value="MEO3690868.1"/>
    <property type="molecule type" value="Genomic_DNA"/>
</dbReference>
<dbReference type="EC" id="3.5.2.6" evidence="2 5"/>
<proteinExistence type="inferred from homology"/>